<dbReference type="Pfam" id="PF11827">
    <property type="entry name" value="DUF3347"/>
    <property type="match status" value="1"/>
</dbReference>
<feature type="signal peptide" evidence="1">
    <location>
        <begin position="1"/>
        <end position="22"/>
    </location>
</feature>
<reference evidence="3 4" key="1">
    <citation type="journal article" date="2013" name="Int. J. Syst. Evol. Microbiol.">
        <title>Marinoscillum luteum sp. nov., isolated from marine sediment.</title>
        <authorList>
            <person name="Cha I.T."/>
            <person name="Park S.J."/>
            <person name="Kim S.J."/>
            <person name="Kim J.G."/>
            <person name="Jung M.Y."/>
            <person name="Shin K.S."/>
            <person name="Kwon K.K."/>
            <person name="Yang S.H."/>
            <person name="Seo Y.S."/>
            <person name="Rhee S.K."/>
        </authorList>
    </citation>
    <scope>NUCLEOTIDE SEQUENCE [LARGE SCALE GENOMIC DNA]</scope>
    <source>
        <strain evidence="3 4">KCTC 23939</strain>
    </source>
</reference>
<comment type="caution">
    <text evidence="3">The sequence shown here is derived from an EMBL/GenBank/DDBJ whole genome shotgun (WGS) entry which is preliminary data.</text>
</comment>
<accession>A0ABW7N6V7</accession>
<organism evidence="3 4">
    <name type="scientific">Marinoscillum luteum</name>
    <dbReference type="NCBI Taxonomy" id="861051"/>
    <lineage>
        <taxon>Bacteria</taxon>
        <taxon>Pseudomonadati</taxon>
        <taxon>Bacteroidota</taxon>
        <taxon>Cytophagia</taxon>
        <taxon>Cytophagales</taxon>
        <taxon>Reichenbachiellaceae</taxon>
        <taxon>Marinoscillum</taxon>
    </lineage>
</organism>
<evidence type="ECO:0000313" key="3">
    <source>
        <dbReference type="EMBL" id="MFH6983341.1"/>
    </source>
</evidence>
<gene>
    <name evidence="3" type="ORF">ACHKAR_07830</name>
</gene>
<protein>
    <submittedName>
        <fullName evidence="3">DUF3347 domain-containing protein</fullName>
    </submittedName>
</protein>
<keyword evidence="1" id="KW-0732">Signal</keyword>
<name>A0ABW7N6V7_9BACT</name>
<sequence length="183" mass="20007">MKKLTTGIMMIVAIALSVLTTACGSNNGENQKGMMENMSEEDMGDMMEGDNAENMQSDMSPMTASYMDITNALVSDNPEKAGMASSEMMDMVEMEDMKNALKAISGSNDLKKQRMAFSELSKQMYNMAQSGDISETMYWNHCPMAMNGDGANWLSMNEKISNPYMGQKMPGCGSVQETLNSGN</sequence>
<dbReference type="EMBL" id="JBIPKE010000015">
    <property type="protein sequence ID" value="MFH6983341.1"/>
    <property type="molecule type" value="Genomic_DNA"/>
</dbReference>
<feature type="domain" description="DUF3347" evidence="2">
    <location>
        <begin position="64"/>
        <end position="134"/>
    </location>
</feature>
<dbReference type="InterPro" id="IPR021782">
    <property type="entry name" value="DUF3347"/>
</dbReference>
<evidence type="ECO:0000259" key="2">
    <source>
        <dbReference type="Pfam" id="PF11827"/>
    </source>
</evidence>
<keyword evidence="4" id="KW-1185">Reference proteome</keyword>
<dbReference type="Proteomes" id="UP001610063">
    <property type="component" value="Unassembled WGS sequence"/>
</dbReference>
<dbReference type="PROSITE" id="PS51257">
    <property type="entry name" value="PROKAR_LIPOPROTEIN"/>
    <property type="match status" value="1"/>
</dbReference>
<proteinExistence type="predicted"/>
<feature type="chain" id="PRO_5045656039" evidence="1">
    <location>
        <begin position="23"/>
        <end position="183"/>
    </location>
</feature>
<evidence type="ECO:0000256" key="1">
    <source>
        <dbReference type="SAM" id="SignalP"/>
    </source>
</evidence>
<evidence type="ECO:0000313" key="4">
    <source>
        <dbReference type="Proteomes" id="UP001610063"/>
    </source>
</evidence>